<dbReference type="PANTHER" id="PTHR34561">
    <property type="entry name" value="NADH DEHYDROGENASE [UBIQUINONE] 1 ALPHA SUBCOMPLEX ASSEMBLY FACTOR 8"/>
    <property type="match status" value="1"/>
</dbReference>
<gene>
    <name evidence="1" type="ORF">BDN70DRAFT_220417</name>
</gene>
<dbReference type="Proteomes" id="UP000807469">
    <property type="component" value="Unassembled WGS sequence"/>
</dbReference>
<dbReference type="AlphaFoldDB" id="A0A9P5YXI3"/>
<evidence type="ECO:0000313" key="1">
    <source>
        <dbReference type="EMBL" id="KAF9475775.1"/>
    </source>
</evidence>
<organism evidence="1 2">
    <name type="scientific">Pholiota conissans</name>
    <dbReference type="NCBI Taxonomy" id="109636"/>
    <lineage>
        <taxon>Eukaryota</taxon>
        <taxon>Fungi</taxon>
        <taxon>Dikarya</taxon>
        <taxon>Basidiomycota</taxon>
        <taxon>Agaricomycotina</taxon>
        <taxon>Agaricomycetes</taxon>
        <taxon>Agaricomycetidae</taxon>
        <taxon>Agaricales</taxon>
        <taxon>Agaricineae</taxon>
        <taxon>Strophariaceae</taxon>
        <taxon>Pholiota</taxon>
    </lineage>
</organism>
<dbReference type="OrthoDB" id="3821113at2759"/>
<name>A0A9P5YXI3_9AGAR</name>
<reference evidence="1" key="1">
    <citation type="submission" date="2020-11" db="EMBL/GenBank/DDBJ databases">
        <authorList>
            <consortium name="DOE Joint Genome Institute"/>
            <person name="Ahrendt S."/>
            <person name="Riley R."/>
            <person name="Andreopoulos W."/>
            <person name="Labutti K."/>
            <person name="Pangilinan J."/>
            <person name="Ruiz-Duenas F.J."/>
            <person name="Barrasa J.M."/>
            <person name="Sanchez-Garcia M."/>
            <person name="Camarero S."/>
            <person name="Miyauchi S."/>
            <person name="Serrano A."/>
            <person name="Linde D."/>
            <person name="Babiker R."/>
            <person name="Drula E."/>
            <person name="Ayuso-Fernandez I."/>
            <person name="Pacheco R."/>
            <person name="Padilla G."/>
            <person name="Ferreira P."/>
            <person name="Barriuso J."/>
            <person name="Kellner H."/>
            <person name="Castanera R."/>
            <person name="Alfaro M."/>
            <person name="Ramirez L."/>
            <person name="Pisabarro A.G."/>
            <person name="Kuo A."/>
            <person name="Tritt A."/>
            <person name="Lipzen A."/>
            <person name="He G."/>
            <person name="Yan M."/>
            <person name="Ng V."/>
            <person name="Cullen D."/>
            <person name="Martin F."/>
            <person name="Rosso M.-N."/>
            <person name="Henrissat B."/>
            <person name="Hibbett D."/>
            <person name="Martinez A.T."/>
            <person name="Grigoriev I.V."/>
        </authorList>
    </citation>
    <scope>NUCLEOTIDE SEQUENCE</scope>
    <source>
        <strain evidence="1">CIRM-BRFM 674</strain>
    </source>
</reference>
<comment type="caution">
    <text evidence="1">The sequence shown here is derived from an EMBL/GenBank/DDBJ whole genome shotgun (WGS) entry which is preliminary data.</text>
</comment>
<dbReference type="InterPro" id="IPR034595">
    <property type="entry name" value="NDUFAF8"/>
</dbReference>
<sequence length="81" mass="9136">MVSSTAHAARKPMRPLKQLAYHATATCSIQATTYAKCIAAQYADVTKDICKNEFNLFRACVRESVKGFLWILLLKIHYASR</sequence>
<protein>
    <recommendedName>
        <fullName evidence="3">IMS import disulfide relay-system CHCH-CHCH-like Cx9C domain-containing protein</fullName>
    </recommendedName>
</protein>
<proteinExistence type="predicted"/>
<dbReference type="EMBL" id="MU155319">
    <property type="protein sequence ID" value="KAF9475775.1"/>
    <property type="molecule type" value="Genomic_DNA"/>
</dbReference>
<dbReference type="GO" id="GO:0032981">
    <property type="term" value="P:mitochondrial respiratory chain complex I assembly"/>
    <property type="evidence" value="ECO:0007669"/>
    <property type="project" value="InterPro"/>
</dbReference>
<dbReference type="PANTHER" id="PTHR34561:SF1">
    <property type="entry name" value="NADH DEHYDROGENASE [UBIQUINONE] 1 ALPHA SUBCOMPLEX ASSEMBLY FACTOR 8"/>
    <property type="match status" value="1"/>
</dbReference>
<evidence type="ECO:0008006" key="3">
    <source>
        <dbReference type="Google" id="ProtNLM"/>
    </source>
</evidence>
<evidence type="ECO:0000313" key="2">
    <source>
        <dbReference type="Proteomes" id="UP000807469"/>
    </source>
</evidence>
<dbReference type="GO" id="GO:0005739">
    <property type="term" value="C:mitochondrion"/>
    <property type="evidence" value="ECO:0007669"/>
    <property type="project" value="InterPro"/>
</dbReference>
<accession>A0A9P5YXI3</accession>
<keyword evidence="2" id="KW-1185">Reference proteome</keyword>